<accession>A0A7Y9EYE2</accession>
<comment type="caution">
    <text evidence="1">The sequence shown here is derived from an EMBL/GenBank/DDBJ whole genome shotgun (WGS) entry which is preliminary data.</text>
</comment>
<name>A0A7Y9EYE2_9ACTN</name>
<evidence type="ECO:0000313" key="1">
    <source>
        <dbReference type="EMBL" id="NYD56263.1"/>
    </source>
</evidence>
<dbReference type="InterPro" id="IPR006311">
    <property type="entry name" value="TAT_signal"/>
</dbReference>
<dbReference type="AlphaFoldDB" id="A0A7Y9EYE2"/>
<reference evidence="1 2" key="1">
    <citation type="submission" date="2020-07" db="EMBL/GenBank/DDBJ databases">
        <title>Sequencing the genomes of 1000 actinobacteria strains.</title>
        <authorList>
            <person name="Klenk H.-P."/>
        </authorList>
    </citation>
    <scope>NUCLEOTIDE SEQUENCE [LARGE SCALE GENOMIC DNA]</scope>
    <source>
        <strain evidence="1 2">DSM 18965</strain>
    </source>
</reference>
<dbReference type="RefSeq" id="WP_179614191.1">
    <property type="nucleotide sequence ID" value="NZ_CP059163.1"/>
</dbReference>
<organism evidence="1 2">
    <name type="scientific">Nocardioides marinisabuli</name>
    <dbReference type="NCBI Taxonomy" id="419476"/>
    <lineage>
        <taxon>Bacteria</taxon>
        <taxon>Bacillati</taxon>
        <taxon>Actinomycetota</taxon>
        <taxon>Actinomycetes</taxon>
        <taxon>Propionibacteriales</taxon>
        <taxon>Nocardioidaceae</taxon>
        <taxon>Nocardioides</taxon>
    </lineage>
</organism>
<dbReference type="InterPro" id="IPR010869">
    <property type="entry name" value="DUF1501"/>
</dbReference>
<dbReference type="Proteomes" id="UP000516957">
    <property type="component" value="Unassembled WGS sequence"/>
</dbReference>
<protein>
    <submittedName>
        <fullName evidence="1">Uncharacterized protein (DUF1501 family)</fullName>
    </submittedName>
</protein>
<dbReference type="PANTHER" id="PTHR43737">
    <property type="entry name" value="BLL7424 PROTEIN"/>
    <property type="match status" value="1"/>
</dbReference>
<sequence length="429" mass="44708">MSTPELTAPTGSGASCGCAEYAAVSRRGLLRGMGAAALTWSVGSAVVSAAGPALAATTTSTATDGSVVVVLSLRGAADGLSLVVPHGDPAYYAARPRIAVPAEKLLVPDGFFGLHPSLAPLLPLWRAGRLAGVHGTGLPVVNRSHFAAMEAVEDAAPGSTERVGWLNRLLGELPGSSPLQGLAAGRAEVPTSLFGPEPVMGFRSLERTRIAGDDKWDPNGTRVRSLERMWKRSSDPMGRAFRSAMAAVDDLEPARAQADRSAAYPDDDLGRALASVARTLRGDVGVSLVTVDHGDWDMHTDLGTLGWGRMRREAESLASGIAAFFDDLGSVADRVTLVTVSEFGRRVAENANHGLDHGWGTVMLLAGAGVRGGYHGSWTPLGTSLDADVPVTTDYRSVLAEVVAARTPASPTVVFPGFQRERVGAMLGQ</sequence>
<dbReference type="PANTHER" id="PTHR43737:SF1">
    <property type="entry name" value="DUF1501 DOMAIN-CONTAINING PROTEIN"/>
    <property type="match status" value="1"/>
</dbReference>
<dbReference type="EMBL" id="JACCBE010000001">
    <property type="protein sequence ID" value="NYD56263.1"/>
    <property type="molecule type" value="Genomic_DNA"/>
</dbReference>
<dbReference type="PROSITE" id="PS51318">
    <property type="entry name" value="TAT"/>
    <property type="match status" value="1"/>
</dbReference>
<dbReference type="Pfam" id="PF07394">
    <property type="entry name" value="DUF1501"/>
    <property type="match status" value="1"/>
</dbReference>
<proteinExistence type="predicted"/>
<keyword evidence="2" id="KW-1185">Reference proteome</keyword>
<evidence type="ECO:0000313" key="2">
    <source>
        <dbReference type="Proteomes" id="UP000516957"/>
    </source>
</evidence>
<gene>
    <name evidence="1" type="ORF">BKA08_000501</name>
</gene>